<dbReference type="GO" id="GO:0005886">
    <property type="term" value="C:plasma membrane"/>
    <property type="evidence" value="ECO:0007669"/>
    <property type="project" value="UniProtKB-SubCell"/>
</dbReference>
<evidence type="ECO:0000256" key="5">
    <source>
        <dbReference type="ARBA" id="ARBA00022989"/>
    </source>
</evidence>
<evidence type="ECO:0000313" key="9">
    <source>
        <dbReference type="EMBL" id="SHE41426.1"/>
    </source>
</evidence>
<comment type="subcellular location">
    <subcellularLocation>
        <location evidence="1">Cell membrane</location>
        <topology evidence="1">Multi-pass membrane protein</topology>
    </subcellularLocation>
</comment>
<keyword evidence="7" id="KW-0915">Sodium</keyword>
<evidence type="ECO:0000256" key="7">
    <source>
        <dbReference type="PIRNR" id="PIRNR015658"/>
    </source>
</evidence>
<keyword evidence="2 7" id="KW-1003">Cell membrane</keyword>
<evidence type="ECO:0000313" key="10">
    <source>
        <dbReference type="Proteomes" id="UP000184334"/>
    </source>
</evidence>
<comment type="caution">
    <text evidence="9">The sequence shown here is derived from an EMBL/GenBank/DDBJ whole genome shotgun (WGS) entry which is preliminary data.</text>
</comment>
<dbReference type="EMBL" id="FQUI01000004">
    <property type="protein sequence ID" value="SHE41426.1"/>
    <property type="molecule type" value="Genomic_DNA"/>
</dbReference>
<evidence type="ECO:0000256" key="3">
    <source>
        <dbReference type="ARBA" id="ARBA00022692"/>
    </source>
</evidence>
<gene>
    <name evidence="9" type="ORF">SAMN02745164_00380</name>
</gene>
<feature type="transmembrane region" description="Helical" evidence="8">
    <location>
        <begin position="113"/>
        <end position="134"/>
    </location>
</feature>
<accession>A0A1M4TA96</accession>
<evidence type="ECO:0000256" key="1">
    <source>
        <dbReference type="ARBA" id="ARBA00004651"/>
    </source>
</evidence>
<keyword evidence="5 8" id="KW-1133">Transmembrane helix</keyword>
<dbReference type="NCBIfam" id="TIGR01109">
    <property type="entry name" value="Na_pump_decarbB"/>
    <property type="match status" value="1"/>
</dbReference>
<dbReference type="OrthoDB" id="9783838at2"/>
<dbReference type="Pfam" id="PF03977">
    <property type="entry name" value="OAD_beta"/>
    <property type="match status" value="1"/>
</dbReference>
<dbReference type="AlphaFoldDB" id="A0A1M4TA96"/>
<dbReference type="STRING" id="1122195.SAMN02745164_00380"/>
<evidence type="ECO:0000256" key="4">
    <source>
        <dbReference type="ARBA" id="ARBA00022967"/>
    </source>
</evidence>
<keyword evidence="3 8" id="KW-0812">Transmembrane</keyword>
<keyword evidence="7" id="KW-0813">Transport</keyword>
<feature type="transmembrane region" description="Helical" evidence="8">
    <location>
        <begin position="260"/>
        <end position="278"/>
    </location>
</feature>
<proteinExistence type="predicted"/>
<dbReference type="RefSeq" id="WP_072862875.1">
    <property type="nucleotide sequence ID" value="NZ_FQUI01000004.1"/>
</dbReference>
<dbReference type="PIRSF" id="PIRSF015658">
    <property type="entry name" value="MmdB_OadB"/>
    <property type="match status" value="1"/>
</dbReference>
<feature type="transmembrane region" description="Helical" evidence="8">
    <location>
        <begin position="214"/>
        <end position="240"/>
    </location>
</feature>
<evidence type="ECO:0000256" key="8">
    <source>
        <dbReference type="SAM" id="Phobius"/>
    </source>
</evidence>
<protein>
    <submittedName>
        <fullName evidence="9">Oxaloacetate decarboxylase, beta subunit</fullName>
    </submittedName>
</protein>
<evidence type="ECO:0000256" key="2">
    <source>
        <dbReference type="ARBA" id="ARBA00022475"/>
    </source>
</evidence>
<dbReference type="PANTHER" id="PTHR35806">
    <property type="entry name" value="OXALOACETATE DECARBOXYLASE BETA CHAIN 2"/>
    <property type="match status" value="1"/>
</dbReference>
<dbReference type="Proteomes" id="UP000184334">
    <property type="component" value="Unassembled WGS sequence"/>
</dbReference>
<feature type="transmembrane region" description="Helical" evidence="8">
    <location>
        <begin position="20"/>
        <end position="37"/>
    </location>
</feature>
<feature type="transmembrane region" description="Helical" evidence="8">
    <location>
        <begin position="361"/>
        <end position="378"/>
    </location>
</feature>
<name>A0A1M4TA96_MARH1</name>
<feature type="transmembrane region" description="Helical" evidence="8">
    <location>
        <begin position="44"/>
        <end position="60"/>
    </location>
</feature>
<dbReference type="GO" id="GO:0006814">
    <property type="term" value="P:sodium ion transport"/>
    <property type="evidence" value="ECO:0007669"/>
    <property type="project" value="UniProtKB-UniRule"/>
</dbReference>
<sequence>MDFSNFIAFFSNSGFAFFTWQHLLMIVIGSILIYIAIVKHAEPLLLIPIGFGIILANIPPEVTGILTPPSGDQVGGLLWYIQKGMFLGIYPPLIFLGIGALTDFSYLIADPRLIFLGAAAQVGIFGTFIVANLMGFDIKSAASIAIIGGADGPTSIYLASKFSPELLAVIAIAAYSYIALIPILQPPVSKLLTTKEERKIRMKKMRHVTQKEKIIFPIATTIVVALLVPKALSLVGLLMLGNLLKESGVTKRLAEAASRFILDSVTILLMLSVGSTARADIFLKPASLKIFLLGAVAFIIAMVSGILFAKLINVFTKDKINPLIGAAGVSAVPDSARVAHTIAQSEDAGNFILMHAMGPNVAGVIGSAVAAGVFLSILS</sequence>
<dbReference type="GO" id="GO:0016829">
    <property type="term" value="F:lyase activity"/>
    <property type="evidence" value="ECO:0007669"/>
    <property type="project" value="InterPro"/>
</dbReference>
<keyword evidence="4" id="KW-1278">Translocase</keyword>
<keyword evidence="7" id="KW-0739">Sodium transport</keyword>
<feature type="transmembrane region" description="Helical" evidence="8">
    <location>
        <begin position="166"/>
        <end position="193"/>
    </location>
</feature>
<keyword evidence="7" id="KW-0406">Ion transport</keyword>
<feature type="transmembrane region" description="Helical" evidence="8">
    <location>
        <begin position="290"/>
        <end position="312"/>
    </location>
</feature>
<organism evidence="9 10">
    <name type="scientific">Marinitoga hydrogenitolerans (strain DSM 16785 / JCM 12826 / AT1271)</name>
    <dbReference type="NCBI Taxonomy" id="1122195"/>
    <lineage>
        <taxon>Bacteria</taxon>
        <taxon>Thermotogati</taxon>
        <taxon>Thermotogota</taxon>
        <taxon>Thermotogae</taxon>
        <taxon>Petrotogales</taxon>
        <taxon>Petrotogaceae</taxon>
        <taxon>Marinitoga</taxon>
    </lineage>
</organism>
<feature type="transmembrane region" description="Helical" evidence="8">
    <location>
        <begin position="80"/>
        <end position="101"/>
    </location>
</feature>
<keyword evidence="10" id="KW-1185">Reference proteome</keyword>
<dbReference type="InterPro" id="IPR005661">
    <property type="entry name" value="OadB_MmdB"/>
</dbReference>
<reference evidence="9" key="1">
    <citation type="submission" date="2016-11" db="EMBL/GenBank/DDBJ databases">
        <authorList>
            <person name="Varghese N."/>
            <person name="Submissions S."/>
        </authorList>
    </citation>
    <scope>NUCLEOTIDE SEQUENCE [LARGE SCALE GENOMIC DNA]</scope>
    <source>
        <strain evidence="9">DSM 16785</strain>
    </source>
</reference>
<keyword evidence="6 7" id="KW-0472">Membrane</keyword>
<evidence type="ECO:0000256" key="6">
    <source>
        <dbReference type="ARBA" id="ARBA00023136"/>
    </source>
</evidence>
<dbReference type="PANTHER" id="PTHR35806:SF1">
    <property type="entry name" value="OXALOACETATE DECARBOXYLASE BETA CHAIN 2"/>
    <property type="match status" value="1"/>
</dbReference>